<evidence type="ECO:0000313" key="6">
    <source>
        <dbReference type="EMBL" id="MCP1101636.1"/>
    </source>
</evidence>
<evidence type="ECO:0000256" key="2">
    <source>
        <dbReference type="ARBA" id="ARBA00022692"/>
    </source>
</evidence>
<keyword evidence="6" id="KW-0378">Hydrolase</keyword>
<dbReference type="Gene3D" id="1.20.1540.10">
    <property type="entry name" value="Rhomboid-like"/>
    <property type="match status" value="1"/>
</dbReference>
<feature type="transmembrane region" description="Helical" evidence="5">
    <location>
        <begin position="131"/>
        <end position="153"/>
    </location>
</feature>
<feature type="transmembrane region" description="Helical" evidence="5">
    <location>
        <begin position="98"/>
        <end position="119"/>
    </location>
</feature>
<keyword evidence="6" id="KW-0645">Protease</keyword>
<evidence type="ECO:0000313" key="7">
    <source>
        <dbReference type="Proteomes" id="UP001523566"/>
    </source>
</evidence>
<name>A0ABT1E7E2_9FIRM</name>
<comment type="subcellular location">
    <subcellularLocation>
        <location evidence="1">Membrane</location>
        <topology evidence="1">Multi-pass membrane protein</topology>
    </subcellularLocation>
</comment>
<dbReference type="SUPFAM" id="SSF144091">
    <property type="entry name" value="Rhomboid-like"/>
    <property type="match status" value="1"/>
</dbReference>
<protein>
    <submittedName>
        <fullName evidence="6">Rhomboid family intramembrane serine protease</fullName>
    </submittedName>
</protein>
<keyword evidence="2 5" id="KW-0812">Transmembrane</keyword>
<organism evidence="6 7">
    <name type="scientific">Aequitasia blattaphilus</name>
    <dbReference type="NCBI Taxonomy" id="2949332"/>
    <lineage>
        <taxon>Bacteria</taxon>
        <taxon>Bacillati</taxon>
        <taxon>Bacillota</taxon>
        <taxon>Clostridia</taxon>
        <taxon>Lachnospirales</taxon>
        <taxon>Lachnospiraceae</taxon>
        <taxon>Aequitasia</taxon>
    </lineage>
</organism>
<gene>
    <name evidence="6" type="ORF">NK125_04305</name>
</gene>
<feature type="transmembrane region" description="Helical" evidence="5">
    <location>
        <begin position="160"/>
        <end position="182"/>
    </location>
</feature>
<dbReference type="EMBL" id="JAMZFW010000004">
    <property type="protein sequence ID" value="MCP1101636.1"/>
    <property type="molecule type" value="Genomic_DNA"/>
</dbReference>
<feature type="transmembrane region" description="Helical" evidence="5">
    <location>
        <begin position="20"/>
        <end position="37"/>
    </location>
</feature>
<dbReference type="GO" id="GO:0006508">
    <property type="term" value="P:proteolysis"/>
    <property type="evidence" value="ECO:0007669"/>
    <property type="project" value="UniProtKB-KW"/>
</dbReference>
<evidence type="ECO:0000256" key="1">
    <source>
        <dbReference type="ARBA" id="ARBA00004141"/>
    </source>
</evidence>
<evidence type="ECO:0000256" key="3">
    <source>
        <dbReference type="ARBA" id="ARBA00022989"/>
    </source>
</evidence>
<keyword evidence="4 5" id="KW-0472">Membrane</keyword>
<reference evidence="6 7" key="1">
    <citation type="journal article" date="2022" name="Genome Biol. Evol.">
        <title>Host diet, physiology and behaviors set the stage for Lachnospiraceae cladogenesis.</title>
        <authorList>
            <person name="Vera-Ponce De Leon A."/>
            <person name="Schneider M."/>
            <person name="Jahnes B.C."/>
            <person name="Sadowski V."/>
            <person name="Camuy-Velez L.A."/>
            <person name="Duan J."/>
            <person name="Sabree Z.L."/>
        </authorList>
    </citation>
    <scope>NUCLEOTIDE SEQUENCE [LARGE SCALE GENOMIC DNA]</scope>
    <source>
        <strain evidence="6 7">PAL113</strain>
    </source>
</reference>
<feature type="transmembrane region" description="Helical" evidence="5">
    <location>
        <begin position="188"/>
        <end position="211"/>
    </location>
</feature>
<dbReference type="GO" id="GO:0008233">
    <property type="term" value="F:peptidase activity"/>
    <property type="evidence" value="ECO:0007669"/>
    <property type="project" value="UniProtKB-KW"/>
</dbReference>
<dbReference type="RefSeq" id="WP_262065422.1">
    <property type="nucleotide sequence ID" value="NZ_JAMXOD010000004.1"/>
</dbReference>
<accession>A0ABT1E7E2</accession>
<dbReference type="InterPro" id="IPR035952">
    <property type="entry name" value="Rhomboid-like_sf"/>
</dbReference>
<keyword evidence="3 5" id="KW-1133">Transmembrane helix</keyword>
<proteinExistence type="predicted"/>
<sequence>MNWLNKLERKFGRYAIPNLMMYIIILYAAGFLIYFMNPDFYTMYLSLDAAAILRGQIWRVITFIMMPPSYNILFFLISLNLYYVIGRQVEMTWGAFRFNVYIFLGIILHVLAALITYAFTGLNLHLGTTYLNLSLFLAFAMLYPDTELLLFFVIPVKIKWLALVDGLFFLYAILQAFLPAYGGAYNGIYYKANALAAFISLLNFLLFFLTTRGHGKLSPKMTRQRNEYRKKMKQAKDRNVIYPNGARHKCAVCGRTELDDPNLEFRYCSKCKGSYEYCQEHLFTHNHVQ</sequence>
<evidence type="ECO:0000256" key="4">
    <source>
        <dbReference type="ARBA" id="ARBA00023136"/>
    </source>
</evidence>
<feature type="transmembrane region" description="Helical" evidence="5">
    <location>
        <begin position="57"/>
        <end position="86"/>
    </location>
</feature>
<keyword evidence="7" id="KW-1185">Reference proteome</keyword>
<comment type="caution">
    <text evidence="6">The sequence shown here is derived from an EMBL/GenBank/DDBJ whole genome shotgun (WGS) entry which is preliminary data.</text>
</comment>
<evidence type="ECO:0000256" key="5">
    <source>
        <dbReference type="SAM" id="Phobius"/>
    </source>
</evidence>
<dbReference type="Proteomes" id="UP001523566">
    <property type="component" value="Unassembled WGS sequence"/>
</dbReference>